<name>A0AAE1T8P6_9LAMI</name>
<organism evidence="2 3">
    <name type="scientific">Sesamum angolense</name>
    <dbReference type="NCBI Taxonomy" id="2727404"/>
    <lineage>
        <taxon>Eukaryota</taxon>
        <taxon>Viridiplantae</taxon>
        <taxon>Streptophyta</taxon>
        <taxon>Embryophyta</taxon>
        <taxon>Tracheophyta</taxon>
        <taxon>Spermatophyta</taxon>
        <taxon>Magnoliopsida</taxon>
        <taxon>eudicotyledons</taxon>
        <taxon>Gunneridae</taxon>
        <taxon>Pentapetalae</taxon>
        <taxon>asterids</taxon>
        <taxon>lamiids</taxon>
        <taxon>Lamiales</taxon>
        <taxon>Pedaliaceae</taxon>
        <taxon>Sesamum</taxon>
    </lineage>
</organism>
<reference evidence="2" key="2">
    <citation type="journal article" date="2024" name="Plant">
        <title>Genomic evolution and insights into agronomic trait innovations of Sesamum species.</title>
        <authorList>
            <person name="Miao H."/>
            <person name="Wang L."/>
            <person name="Qu L."/>
            <person name="Liu H."/>
            <person name="Sun Y."/>
            <person name="Le M."/>
            <person name="Wang Q."/>
            <person name="Wei S."/>
            <person name="Zheng Y."/>
            <person name="Lin W."/>
            <person name="Duan Y."/>
            <person name="Cao H."/>
            <person name="Xiong S."/>
            <person name="Wang X."/>
            <person name="Wei L."/>
            <person name="Li C."/>
            <person name="Ma Q."/>
            <person name="Ju M."/>
            <person name="Zhao R."/>
            <person name="Li G."/>
            <person name="Mu C."/>
            <person name="Tian Q."/>
            <person name="Mei H."/>
            <person name="Zhang T."/>
            <person name="Gao T."/>
            <person name="Zhang H."/>
        </authorList>
    </citation>
    <scope>NUCLEOTIDE SEQUENCE</scope>
    <source>
        <strain evidence="2">K16</strain>
    </source>
</reference>
<accession>A0AAE1T8P6</accession>
<keyword evidence="3" id="KW-1185">Reference proteome</keyword>
<feature type="domain" description="DUF8040" evidence="1">
    <location>
        <begin position="105"/>
        <end position="157"/>
    </location>
</feature>
<comment type="caution">
    <text evidence="2">The sequence shown here is derived from an EMBL/GenBank/DDBJ whole genome shotgun (WGS) entry which is preliminary data.</text>
</comment>
<evidence type="ECO:0000313" key="2">
    <source>
        <dbReference type="EMBL" id="KAK4383252.1"/>
    </source>
</evidence>
<dbReference type="Pfam" id="PF26138">
    <property type="entry name" value="DUF8040"/>
    <property type="match status" value="1"/>
</dbReference>
<gene>
    <name evidence="2" type="ORF">Sango_2793600</name>
</gene>
<dbReference type="InterPro" id="IPR058353">
    <property type="entry name" value="DUF8040"/>
</dbReference>
<evidence type="ECO:0000259" key="1">
    <source>
        <dbReference type="Pfam" id="PF26138"/>
    </source>
</evidence>
<protein>
    <recommendedName>
        <fullName evidence="1">DUF8040 domain-containing protein</fullName>
    </recommendedName>
</protein>
<dbReference type="AlphaFoldDB" id="A0AAE1T8P6"/>
<evidence type="ECO:0000313" key="3">
    <source>
        <dbReference type="Proteomes" id="UP001289374"/>
    </source>
</evidence>
<dbReference type="Proteomes" id="UP001289374">
    <property type="component" value="Unassembled WGS sequence"/>
</dbReference>
<dbReference type="EMBL" id="JACGWL010000592">
    <property type="protein sequence ID" value="KAK4383252.1"/>
    <property type="molecule type" value="Genomic_DNA"/>
</dbReference>
<dbReference type="PANTHER" id="PTHR46250">
    <property type="entry name" value="MYB/SANT-LIKE DNA-BINDING DOMAIN PROTEIN-RELATED"/>
    <property type="match status" value="1"/>
</dbReference>
<reference evidence="2" key="1">
    <citation type="submission" date="2020-06" db="EMBL/GenBank/DDBJ databases">
        <authorList>
            <person name="Li T."/>
            <person name="Hu X."/>
            <person name="Zhang T."/>
            <person name="Song X."/>
            <person name="Zhang H."/>
            <person name="Dai N."/>
            <person name="Sheng W."/>
            <person name="Hou X."/>
            <person name="Wei L."/>
        </authorList>
    </citation>
    <scope>NUCLEOTIDE SEQUENCE</scope>
    <source>
        <strain evidence="2">K16</strain>
        <tissue evidence="2">Leaf</tissue>
    </source>
</reference>
<proteinExistence type="predicted"/>
<sequence length="400" mass="45151">MLIPSRSIVREIGHVYIPLLGQINGVFQGSGLFTFISCGPVLSAEAGTIPDNSSIIISVWLGGLVLRQTIPNFLPPVDSSKLSRECFGGSCWCVHYMSRIPDQVRNLHSTKHVTVAEQVAMFLSVIAHHKKNCVVKHDFLNGRTVSKHFHKVLNTVYNMSHVFLAKPAPITDDCCDPRWRWFKIKVTPLQKQMSNAFPASTPVMHGQLERSAGIVHVILWKTNTYMANQSQADDEGCSRQTGRRGNKDRNGYLSQLEAHMHRAFPHSNIKAEPHITSKLHVWKKQYSTLVTMMGCRSGLGWDDSRCISGCCEKPAILRAHRRSARETSDMEPSQKNHAANYLRSPNRKKLAICCGRKARLLRIVIQATWILLQFGNGRYLMTPLKLVVPATAYRWWFGKI</sequence>